<reference evidence="1" key="1">
    <citation type="submission" date="2023-07" db="EMBL/GenBank/DDBJ databases">
        <title>Black Yeasts Isolated from many extreme environments.</title>
        <authorList>
            <person name="Coleine C."/>
            <person name="Stajich J.E."/>
            <person name="Selbmann L."/>
        </authorList>
    </citation>
    <scope>NUCLEOTIDE SEQUENCE</scope>
    <source>
        <strain evidence="1">CCFEE 5714</strain>
    </source>
</reference>
<protein>
    <submittedName>
        <fullName evidence="1">Uncharacterized protein</fullName>
    </submittedName>
</protein>
<proteinExistence type="predicted"/>
<dbReference type="EMBL" id="JAUTXU010000105">
    <property type="protein sequence ID" value="KAK3707952.1"/>
    <property type="molecule type" value="Genomic_DNA"/>
</dbReference>
<evidence type="ECO:0000313" key="1">
    <source>
        <dbReference type="EMBL" id="KAK3707952.1"/>
    </source>
</evidence>
<dbReference type="Proteomes" id="UP001281147">
    <property type="component" value="Unassembled WGS sequence"/>
</dbReference>
<comment type="caution">
    <text evidence="1">The sequence shown here is derived from an EMBL/GenBank/DDBJ whole genome shotgun (WGS) entry which is preliminary data.</text>
</comment>
<keyword evidence="2" id="KW-1185">Reference proteome</keyword>
<accession>A0ACC3N1Q7</accession>
<gene>
    <name evidence="1" type="ORF">LTR37_011804</name>
</gene>
<evidence type="ECO:0000313" key="2">
    <source>
        <dbReference type="Proteomes" id="UP001281147"/>
    </source>
</evidence>
<organism evidence="1 2">
    <name type="scientific">Vermiconidia calcicola</name>
    <dbReference type="NCBI Taxonomy" id="1690605"/>
    <lineage>
        <taxon>Eukaryota</taxon>
        <taxon>Fungi</taxon>
        <taxon>Dikarya</taxon>
        <taxon>Ascomycota</taxon>
        <taxon>Pezizomycotina</taxon>
        <taxon>Dothideomycetes</taxon>
        <taxon>Dothideomycetidae</taxon>
        <taxon>Mycosphaerellales</taxon>
        <taxon>Extremaceae</taxon>
        <taxon>Vermiconidia</taxon>
    </lineage>
</organism>
<name>A0ACC3N1Q7_9PEZI</name>
<sequence>MQLDTKPKAFFRTTYRGMRSPDFDIVNGFRTDRPWLATWPSNLTVEVIEQHLDRNHDFQAGRRMLISVHSSSERALNYARVQRNRLFFDNTDQDPDVWIHSIGTEALQWEIVSLTADARRTFGSIASRWATKDEWFAVGHIPAHMVVMHVQLAHGQTLGDYRSHYKLGSVPRESLPDDFVRINGSISDALQDAAQCKREMTEEEYDRQLAVAMKHEVMTEEEYDRQFTEAMKREMMSEEESDRQLAEAMKLEEAYSRGRTK</sequence>